<protein>
    <submittedName>
        <fullName evidence="1">Uncharacterized protein</fullName>
    </submittedName>
</protein>
<comment type="caution">
    <text evidence="1">The sequence shown here is derived from an EMBL/GenBank/DDBJ whole genome shotgun (WGS) entry which is preliminary data.</text>
</comment>
<dbReference type="Proteomes" id="UP000004736">
    <property type="component" value="Unassembled WGS sequence"/>
</dbReference>
<accession>C9LNV1</accession>
<gene>
    <name evidence="1" type="ORF">GCWU000321_01224</name>
</gene>
<organism evidence="1 2">
    <name type="scientific">Dialister invisus DSM 15470</name>
    <dbReference type="NCBI Taxonomy" id="592028"/>
    <lineage>
        <taxon>Bacteria</taxon>
        <taxon>Bacillati</taxon>
        <taxon>Bacillota</taxon>
        <taxon>Negativicutes</taxon>
        <taxon>Veillonellales</taxon>
        <taxon>Veillonellaceae</taxon>
        <taxon>Dialister</taxon>
    </lineage>
</organism>
<dbReference type="AlphaFoldDB" id="C9LNV1"/>
<dbReference type="STRING" id="592028.GCWU000321_01224"/>
<proteinExistence type="predicted"/>
<evidence type="ECO:0000313" key="1">
    <source>
        <dbReference type="EMBL" id="EEW97237.1"/>
    </source>
</evidence>
<dbReference type="HOGENOM" id="CLU_2787147_0_0_9"/>
<dbReference type="EMBL" id="ACIM02000001">
    <property type="protein sequence ID" value="EEW97237.1"/>
    <property type="molecule type" value="Genomic_DNA"/>
</dbReference>
<name>C9LNV1_9FIRM</name>
<keyword evidence="2" id="KW-1185">Reference proteome</keyword>
<sequence length="68" mass="7943">MIKAVNYDTIYINIKRLFFIFQQCFCEFLGFTEIFAVPSLYIGNVENRFRISLVVFLFGIRFCGIEGG</sequence>
<reference evidence="1" key="1">
    <citation type="submission" date="2009-09" db="EMBL/GenBank/DDBJ databases">
        <authorList>
            <person name="Weinstock G."/>
            <person name="Sodergren E."/>
            <person name="Clifton S."/>
            <person name="Fulton L."/>
            <person name="Fulton B."/>
            <person name="Courtney L."/>
            <person name="Fronick C."/>
            <person name="Harrison M."/>
            <person name="Strong C."/>
            <person name="Farmer C."/>
            <person name="Delahaunty K."/>
            <person name="Markovic C."/>
            <person name="Hall O."/>
            <person name="Minx P."/>
            <person name="Tomlinson C."/>
            <person name="Mitreva M."/>
            <person name="Nelson J."/>
            <person name="Hou S."/>
            <person name="Wollam A."/>
            <person name="Pepin K.H."/>
            <person name="Johnson M."/>
            <person name="Bhonagiri V."/>
            <person name="Nash W.E."/>
            <person name="Warren W."/>
            <person name="Chinwalla A."/>
            <person name="Mardis E.R."/>
            <person name="Wilson R.K."/>
        </authorList>
    </citation>
    <scope>NUCLEOTIDE SEQUENCE [LARGE SCALE GENOMIC DNA]</scope>
    <source>
        <strain evidence="1">DSM 15470</strain>
    </source>
</reference>
<evidence type="ECO:0000313" key="2">
    <source>
        <dbReference type="Proteomes" id="UP000004736"/>
    </source>
</evidence>